<comment type="subcellular location">
    <subcellularLocation>
        <location evidence="1">Endomembrane system</location>
        <topology evidence="1">Multi-pass membrane protein</topology>
    </subcellularLocation>
</comment>
<dbReference type="PANTHER" id="PTHR30586:SF0">
    <property type="entry name" value="ION-TRANSLOCATING OXIDOREDUCTASE COMPLEX SUBUNIT E"/>
    <property type="match status" value="1"/>
</dbReference>
<feature type="transmembrane region" description="Helical" evidence="7">
    <location>
        <begin position="64"/>
        <end position="84"/>
    </location>
</feature>
<dbReference type="KEGG" id="rch:RUM_19460"/>
<keyword evidence="3 7" id="KW-0812">Transmembrane</keyword>
<keyword evidence="5 7" id="KW-1133">Transmembrane helix</keyword>
<keyword evidence="2" id="KW-0813">Transport</keyword>
<dbReference type="STRING" id="213810.RUM_19460"/>
<organism evidence="8 9">
    <name type="scientific">Ruminococcus champanellensis (strain DSM 18848 / JCM 17042 / KCTC 15320 / 18P13)</name>
    <dbReference type="NCBI Taxonomy" id="213810"/>
    <lineage>
        <taxon>Bacteria</taxon>
        <taxon>Bacillati</taxon>
        <taxon>Bacillota</taxon>
        <taxon>Clostridia</taxon>
        <taxon>Eubacteriales</taxon>
        <taxon>Oscillospiraceae</taxon>
        <taxon>Ruminococcus</taxon>
    </lineage>
</organism>
<dbReference type="RefSeq" id="WP_015558890.1">
    <property type="nucleotide sequence ID" value="NC_021039.1"/>
</dbReference>
<evidence type="ECO:0000256" key="1">
    <source>
        <dbReference type="ARBA" id="ARBA00004127"/>
    </source>
</evidence>
<accession>D4LED9</accession>
<sequence length="204" mass="22713">MSAKRKKTIYDGFFYKNPVLIGGLIAGPVIVCADTLAHALVLCLMFSMLSFISVMLSSFVPRRLVYGLRIIVYSLIAALVYVPLSQVCAEYFPLEFEAMGIYLPLLTVSSLITTQTEFLFNRQDGVTLFVTLLCYILGFDLAALLVGFIRELLAYGTMFGNMTGFRHVMPGLATVPGGFLVTGLLTVCFHKLRILFRRRKERAA</sequence>
<feature type="transmembrane region" description="Helical" evidence="7">
    <location>
        <begin position="96"/>
        <end position="114"/>
    </location>
</feature>
<evidence type="ECO:0000313" key="8">
    <source>
        <dbReference type="EMBL" id="CBL17984.1"/>
    </source>
</evidence>
<evidence type="ECO:0000256" key="3">
    <source>
        <dbReference type="ARBA" id="ARBA00022692"/>
    </source>
</evidence>
<feature type="transmembrane region" description="Helical" evidence="7">
    <location>
        <begin position="12"/>
        <end position="31"/>
    </location>
</feature>
<evidence type="ECO:0000313" key="9">
    <source>
        <dbReference type="Proteomes" id="UP000007054"/>
    </source>
</evidence>
<evidence type="ECO:0000256" key="7">
    <source>
        <dbReference type="SAM" id="Phobius"/>
    </source>
</evidence>
<gene>
    <name evidence="8" type="ordered locus">RUM_19460</name>
</gene>
<evidence type="ECO:0000256" key="6">
    <source>
        <dbReference type="ARBA" id="ARBA00023136"/>
    </source>
</evidence>
<evidence type="ECO:0000256" key="4">
    <source>
        <dbReference type="ARBA" id="ARBA00022967"/>
    </source>
</evidence>
<dbReference type="PIRSF" id="PIRSF006102">
    <property type="entry name" value="NQR_DE"/>
    <property type="match status" value="1"/>
</dbReference>
<feature type="transmembrane region" description="Helical" evidence="7">
    <location>
        <begin position="37"/>
        <end position="57"/>
    </location>
</feature>
<dbReference type="HOGENOM" id="CLU_094909_0_0_9"/>
<feature type="transmembrane region" description="Helical" evidence="7">
    <location>
        <begin position="126"/>
        <end position="149"/>
    </location>
</feature>
<keyword evidence="4" id="KW-1278">Translocase</keyword>
<evidence type="ECO:0000256" key="5">
    <source>
        <dbReference type="ARBA" id="ARBA00022989"/>
    </source>
</evidence>
<dbReference type="PATRIC" id="fig|213810.4.peg.1846"/>
<dbReference type="PANTHER" id="PTHR30586">
    <property type="entry name" value="ELECTRON TRANSPORT COMPLEX PROTEIN RNFE"/>
    <property type="match status" value="1"/>
</dbReference>
<keyword evidence="9" id="KW-1185">Reference proteome</keyword>
<dbReference type="GeneID" id="83156616"/>
<dbReference type="Pfam" id="PF02508">
    <property type="entry name" value="Rnf-Nqr"/>
    <property type="match status" value="1"/>
</dbReference>
<proteinExistence type="predicted"/>
<evidence type="ECO:0000256" key="2">
    <source>
        <dbReference type="ARBA" id="ARBA00022448"/>
    </source>
</evidence>
<protein>
    <submittedName>
        <fullName evidence="8">Na+-transporting NADH:ubiquinone oxidoreductase, subunit NqrD</fullName>
    </submittedName>
</protein>
<keyword evidence="6 7" id="KW-0472">Membrane</keyword>
<dbReference type="AlphaFoldDB" id="D4LED9"/>
<reference evidence="8" key="2">
    <citation type="submission" date="2010-03" db="EMBL/GenBank/DDBJ databases">
        <authorList>
            <person name="Pajon A."/>
        </authorList>
    </citation>
    <scope>NUCLEOTIDE SEQUENCE</scope>
    <source>
        <strain evidence="8">Type strain: 18P13</strain>
    </source>
</reference>
<reference evidence="8" key="1">
    <citation type="submission" date="2010-03" db="EMBL/GenBank/DDBJ databases">
        <title>The genome sequence of Ruminococcus sp. 18P13.</title>
        <authorList>
            <consortium name="metaHIT consortium -- http://www.metahit.eu/"/>
            <person name="Pajon A."/>
            <person name="Turner K."/>
            <person name="Parkhill J."/>
            <person name="Bernalier A."/>
        </authorList>
    </citation>
    <scope>NUCLEOTIDE SEQUENCE [LARGE SCALE GENOMIC DNA]</scope>
    <source>
        <strain evidence="8">Type strain: 18P13</strain>
    </source>
</reference>
<dbReference type="EMBL" id="FP929052">
    <property type="protein sequence ID" value="CBL17984.1"/>
    <property type="molecule type" value="Genomic_DNA"/>
</dbReference>
<dbReference type="GO" id="GO:0012505">
    <property type="term" value="C:endomembrane system"/>
    <property type="evidence" value="ECO:0007669"/>
    <property type="project" value="UniProtKB-SubCell"/>
</dbReference>
<dbReference type="InterPro" id="IPR003667">
    <property type="entry name" value="NqrDE/RnfAE"/>
</dbReference>
<dbReference type="GO" id="GO:0005886">
    <property type="term" value="C:plasma membrane"/>
    <property type="evidence" value="ECO:0007669"/>
    <property type="project" value="TreeGrafter"/>
</dbReference>
<dbReference type="Proteomes" id="UP000007054">
    <property type="component" value="Chromosome"/>
</dbReference>
<feature type="transmembrane region" description="Helical" evidence="7">
    <location>
        <begin position="169"/>
        <end position="192"/>
    </location>
</feature>
<name>D4LED9_RUMC1</name>
<keyword evidence="8" id="KW-0830">Ubiquinone</keyword>